<gene>
    <name evidence="1" type="ORF">WA026_001138</name>
</gene>
<protein>
    <submittedName>
        <fullName evidence="1">Uncharacterized protein</fullName>
    </submittedName>
</protein>
<name>A0AAW1V9C9_9CUCU</name>
<organism evidence="1 2">
    <name type="scientific">Henosepilachna vigintioctopunctata</name>
    <dbReference type="NCBI Taxonomy" id="420089"/>
    <lineage>
        <taxon>Eukaryota</taxon>
        <taxon>Metazoa</taxon>
        <taxon>Ecdysozoa</taxon>
        <taxon>Arthropoda</taxon>
        <taxon>Hexapoda</taxon>
        <taxon>Insecta</taxon>
        <taxon>Pterygota</taxon>
        <taxon>Neoptera</taxon>
        <taxon>Endopterygota</taxon>
        <taxon>Coleoptera</taxon>
        <taxon>Polyphaga</taxon>
        <taxon>Cucujiformia</taxon>
        <taxon>Coccinelloidea</taxon>
        <taxon>Coccinellidae</taxon>
        <taxon>Epilachninae</taxon>
        <taxon>Epilachnini</taxon>
        <taxon>Henosepilachna</taxon>
    </lineage>
</organism>
<proteinExistence type="predicted"/>
<dbReference type="InterPro" id="IPR009053">
    <property type="entry name" value="Prefoldin"/>
</dbReference>
<keyword evidence="2" id="KW-1185">Reference proteome</keyword>
<dbReference type="AlphaFoldDB" id="A0AAW1V9C9"/>
<sequence>MQKLVENTPDLSKPGHMNLKFEIGTGVSTFAEVSDHDEVYVNIGLGFLLKMEPEEAIKYAKIRKKALKREVEHNRKLAVEIKVRIKLVLLALNELNNNAMN</sequence>
<reference evidence="1 2" key="1">
    <citation type="submission" date="2023-03" db="EMBL/GenBank/DDBJ databases">
        <title>Genome insight into feeding habits of ladybird beetles.</title>
        <authorList>
            <person name="Li H.-S."/>
            <person name="Huang Y.-H."/>
            <person name="Pang H."/>
        </authorList>
    </citation>
    <scope>NUCLEOTIDE SEQUENCE [LARGE SCALE GENOMIC DNA]</scope>
    <source>
        <strain evidence="1">SYSU_2023b</strain>
        <tissue evidence="1">Whole body</tissue>
    </source>
</reference>
<dbReference type="InterPro" id="IPR004127">
    <property type="entry name" value="Prefoldin_subunit_alpha"/>
</dbReference>
<comment type="caution">
    <text evidence="1">The sequence shown here is derived from an EMBL/GenBank/DDBJ whole genome shotgun (WGS) entry which is preliminary data.</text>
</comment>
<dbReference type="SUPFAM" id="SSF46579">
    <property type="entry name" value="Prefoldin"/>
    <property type="match status" value="1"/>
</dbReference>
<accession>A0AAW1V9C9</accession>
<dbReference type="Pfam" id="PF02996">
    <property type="entry name" value="Prefoldin"/>
    <property type="match status" value="1"/>
</dbReference>
<evidence type="ECO:0000313" key="1">
    <source>
        <dbReference type="EMBL" id="KAK9888917.1"/>
    </source>
</evidence>
<dbReference type="EMBL" id="JARQZJ010000121">
    <property type="protein sequence ID" value="KAK9888917.1"/>
    <property type="molecule type" value="Genomic_DNA"/>
</dbReference>
<dbReference type="Gene3D" id="1.10.287.370">
    <property type="match status" value="1"/>
</dbReference>
<dbReference type="Proteomes" id="UP001431783">
    <property type="component" value="Unassembled WGS sequence"/>
</dbReference>
<evidence type="ECO:0000313" key="2">
    <source>
        <dbReference type="Proteomes" id="UP001431783"/>
    </source>
</evidence>